<dbReference type="Proteomes" id="UP000828048">
    <property type="component" value="Chromosome 5"/>
</dbReference>
<proteinExistence type="predicted"/>
<protein>
    <submittedName>
        <fullName evidence="1">Uncharacterized protein</fullName>
    </submittedName>
</protein>
<reference evidence="1 2" key="1">
    <citation type="journal article" date="2021" name="Hortic Res">
        <title>High-quality reference genome and annotation aids understanding of berry development for evergreen blueberry (Vaccinium darrowii).</title>
        <authorList>
            <person name="Yu J."/>
            <person name="Hulse-Kemp A.M."/>
            <person name="Babiker E."/>
            <person name="Staton M."/>
        </authorList>
    </citation>
    <scope>NUCLEOTIDE SEQUENCE [LARGE SCALE GENOMIC DNA]</scope>
    <source>
        <strain evidence="2">cv. NJ 8807/NJ 8810</strain>
        <tissue evidence="1">Young leaf</tissue>
    </source>
</reference>
<evidence type="ECO:0000313" key="1">
    <source>
        <dbReference type="EMBL" id="KAH7846157.1"/>
    </source>
</evidence>
<gene>
    <name evidence="1" type="ORF">Vadar_010568</name>
</gene>
<sequence>MRKVQGFRQTWRIAKFTVVFILLYDEIHRTIAPCECESPENRTEKYESICVDSFPGSEVYTALQILCIEHEHLKKKYNEESCERRRVYNEVIELKGNIRENELQIICSNSSKGQLKFDHVFRPEDTQEAVFLQTSPMVCLVLERYYVCIFAYWTGKTFTMGGTSENRE</sequence>
<dbReference type="EMBL" id="CM037155">
    <property type="protein sequence ID" value="KAH7846157.1"/>
    <property type="molecule type" value="Genomic_DNA"/>
</dbReference>
<evidence type="ECO:0000313" key="2">
    <source>
        <dbReference type="Proteomes" id="UP000828048"/>
    </source>
</evidence>
<comment type="caution">
    <text evidence="1">The sequence shown here is derived from an EMBL/GenBank/DDBJ whole genome shotgun (WGS) entry which is preliminary data.</text>
</comment>
<organism evidence="1 2">
    <name type="scientific">Vaccinium darrowii</name>
    <dbReference type="NCBI Taxonomy" id="229202"/>
    <lineage>
        <taxon>Eukaryota</taxon>
        <taxon>Viridiplantae</taxon>
        <taxon>Streptophyta</taxon>
        <taxon>Embryophyta</taxon>
        <taxon>Tracheophyta</taxon>
        <taxon>Spermatophyta</taxon>
        <taxon>Magnoliopsida</taxon>
        <taxon>eudicotyledons</taxon>
        <taxon>Gunneridae</taxon>
        <taxon>Pentapetalae</taxon>
        <taxon>asterids</taxon>
        <taxon>Ericales</taxon>
        <taxon>Ericaceae</taxon>
        <taxon>Vaccinioideae</taxon>
        <taxon>Vaccinieae</taxon>
        <taxon>Vaccinium</taxon>
    </lineage>
</organism>
<name>A0ACB7XYS4_9ERIC</name>
<keyword evidence="2" id="KW-1185">Reference proteome</keyword>
<accession>A0ACB7XYS4</accession>